<reference evidence="1" key="1">
    <citation type="journal article" date="2015" name="Nature">
        <title>Complex archaea that bridge the gap between prokaryotes and eukaryotes.</title>
        <authorList>
            <person name="Spang A."/>
            <person name="Saw J.H."/>
            <person name="Jorgensen S.L."/>
            <person name="Zaremba-Niedzwiedzka K."/>
            <person name="Martijn J."/>
            <person name="Lind A.E."/>
            <person name="van Eijk R."/>
            <person name="Schleper C."/>
            <person name="Guy L."/>
            <person name="Ettema T.J."/>
        </authorList>
    </citation>
    <scope>NUCLEOTIDE SEQUENCE</scope>
</reference>
<name>A0A0F9JNC9_9ZZZZ</name>
<evidence type="ECO:0000313" key="1">
    <source>
        <dbReference type="EMBL" id="KKM00458.1"/>
    </source>
</evidence>
<accession>A0A0F9JNC9</accession>
<sequence>MKVDYENSKLLENLQKNYEKLTKFYPEDQLFKDFLKRVNISIDKIKKESIVKNQF</sequence>
<comment type="caution">
    <text evidence="1">The sequence shown here is derived from an EMBL/GenBank/DDBJ whole genome shotgun (WGS) entry which is preliminary data.</text>
</comment>
<proteinExistence type="predicted"/>
<dbReference type="AlphaFoldDB" id="A0A0F9JNC9"/>
<dbReference type="EMBL" id="LAZR01017428">
    <property type="protein sequence ID" value="KKM00458.1"/>
    <property type="molecule type" value="Genomic_DNA"/>
</dbReference>
<organism evidence="1">
    <name type="scientific">marine sediment metagenome</name>
    <dbReference type="NCBI Taxonomy" id="412755"/>
    <lineage>
        <taxon>unclassified sequences</taxon>
        <taxon>metagenomes</taxon>
        <taxon>ecological metagenomes</taxon>
    </lineage>
</organism>
<gene>
    <name evidence="1" type="ORF">LCGC14_1804170</name>
</gene>
<protein>
    <submittedName>
        <fullName evidence="1">Uncharacterized protein</fullName>
    </submittedName>
</protein>